<keyword evidence="11" id="KW-1185">Reference proteome</keyword>
<dbReference type="Pfam" id="PF02554">
    <property type="entry name" value="CstA"/>
    <property type="match status" value="1"/>
</dbReference>
<dbReference type="STRING" id="1184151.AW736_16840"/>
<keyword evidence="6 8" id="KW-1133">Transmembrane helix</keyword>
<keyword evidence="3" id="KW-0813">Transport</keyword>
<evidence type="ECO:0000256" key="2">
    <source>
        <dbReference type="ARBA" id="ARBA00007755"/>
    </source>
</evidence>
<feature type="transmembrane region" description="Helical" evidence="8">
    <location>
        <begin position="632"/>
        <end position="653"/>
    </location>
</feature>
<dbReference type="EMBL" id="LRRQ01000127">
    <property type="protein sequence ID" value="OAM88577.1"/>
    <property type="molecule type" value="Genomic_DNA"/>
</dbReference>
<dbReference type="GO" id="GO:0005886">
    <property type="term" value="C:plasma membrane"/>
    <property type="evidence" value="ECO:0007669"/>
    <property type="project" value="UniProtKB-SubCell"/>
</dbReference>
<feature type="transmembrane region" description="Helical" evidence="8">
    <location>
        <begin position="456"/>
        <end position="474"/>
    </location>
</feature>
<protein>
    <submittedName>
        <fullName evidence="10">Carbon starvation protein A</fullName>
    </submittedName>
</protein>
<reference evidence="10 11" key="1">
    <citation type="submission" date="2016-01" db="EMBL/GenBank/DDBJ databases">
        <title>High potential of lignocellulose degradation of a new Verrucomicrobia species.</title>
        <authorList>
            <person name="Wang Y."/>
            <person name="Shi Y."/>
            <person name="Qiu Z."/>
            <person name="Liu S."/>
            <person name="Yang H."/>
        </authorList>
    </citation>
    <scope>NUCLEOTIDE SEQUENCE [LARGE SCALE GENOMIC DNA]</scope>
    <source>
        <strain evidence="10 11">TSB47</strain>
    </source>
</reference>
<evidence type="ECO:0000256" key="8">
    <source>
        <dbReference type="SAM" id="Phobius"/>
    </source>
</evidence>
<sequence length="681" mass="72228">MKPLALVVWGVVAALLGVSAAIIALSRGEPVNAIWVVVASVCVFALAYRFHSAWLMARVLTLDETRATPAVAFEDGKDFVKTHRWVVFGHHFAAIAGPGPLVGPVLAAQFGYLPGLLWILVGATLGGAVHDSIVLFCSIRRRGKSLGQMVREEVGPFAGAVALVGTVAILVIIIAVLALVVVRALAESPWGLFTILATVPIAMLMGVGLKSGKVHVGLVSAFGVVMLLLSVVAGKWIQGTALEGWLTLEGRPLAWGIMGYGLLASVLPVWLLLAPRDYLSTFMKIGAVALLGVAIIFLAPTLHMPALTRFVDGTGPVFAGKVFPFCFITIACAAVSGFHALISSGTTPKLLAKEKDIRVVGYGAMITEMLVGVMALIAACAMQPGEYFAINMAGTPAEVTAQVTELGFPVSEAQMEKLASDVGEKTMIGRTGGAPTFAVGMARMFSSVLKNPTAMALWYHFAIMFEALFILTTIDAGTRVGRFLVQDLLGGIWRPLGNTRSTAASWAASVLFVAAWGWFLYQGVVDPHGGINSLWPIFGVANQLLAVIALSLGATVLIKMGRARYAWVAWLPLAWLLAVTMSAGWQKIFAADPRLGFLSAARSLAERIDAGAASGAPPGQLAQWRHLLLNQYVNTAVTASFLILVLLILAASARSWWLMLASRQSIPLREEPRMQAAASGE</sequence>
<evidence type="ECO:0000259" key="9">
    <source>
        <dbReference type="Pfam" id="PF02554"/>
    </source>
</evidence>
<feature type="transmembrane region" description="Helical" evidence="8">
    <location>
        <begin position="285"/>
        <end position="302"/>
    </location>
</feature>
<feature type="transmembrane region" description="Helical" evidence="8">
    <location>
        <begin position="322"/>
        <end position="342"/>
    </location>
</feature>
<evidence type="ECO:0000313" key="11">
    <source>
        <dbReference type="Proteomes" id="UP000078486"/>
    </source>
</evidence>
<evidence type="ECO:0000256" key="4">
    <source>
        <dbReference type="ARBA" id="ARBA00022475"/>
    </source>
</evidence>
<dbReference type="GO" id="GO:0009267">
    <property type="term" value="P:cellular response to starvation"/>
    <property type="evidence" value="ECO:0007669"/>
    <property type="project" value="InterPro"/>
</dbReference>
<comment type="subcellular location">
    <subcellularLocation>
        <location evidence="1">Cell membrane</location>
        <topology evidence="1">Multi-pass membrane protein</topology>
    </subcellularLocation>
</comment>
<feature type="domain" description="CstA N-terminal" evidence="9">
    <location>
        <begin position="32"/>
        <end position="583"/>
    </location>
</feature>
<dbReference type="InterPro" id="IPR003706">
    <property type="entry name" value="CstA_N"/>
</dbReference>
<keyword evidence="5 8" id="KW-0812">Transmembrane</keyword>
<dbReference type="InterPro" id="IPR051605">
    <property type="entry name" value="CstA"/>
</dbReference>
<proteinExistence type="inferred from homology"/>
<keyword evidence="7 8" id="KW-0472">Membrane</keyword>
<dbReference type="PANTHER" id="PTHR30252">
    <property type="entry name" value="INNER MEMBRANE PEPTIDE TRANSPORTER"/>
    <property type="match status" value="1"/>
</dbReference>
<feature type="transmembrane region" description="Helical" evidence="8">
    <location>
        <begin position="190"/>
        <end position="209"/>
    </location>
</feature>
<feature type="transmembrane region" description="Helical" evidence="8">
    <location>
        <begin position="216"/>
        <end position="233"/>
    </location>
</feature>
<organism evidence="10 11">
    <name type="scientific">Termitidicoccus mucosus</name>
    <dbReference type="NCBI Taxonomy" id="1184151"/>
    <lineage>
        <taxon>Bacteria</taxon>
        <taxon>Pseudomonadati</taxon>
        <taxon>Verrucomicrobiota</taxon>
        <taxon>Opitutia</taxon>
        <taxon>Opitutales</taxon>
        <taxon>Opitutaceae</taxon>
        <taxon>Termitidicoccus</taxon>
    </lineage>
</organism>
<comment type="similarity">
    <text evidence="2">Belongs to the peptide transporter carbon starvation (CstA) (TC 2.A.114) family.</text>
</comment>
<evidence type="ECO:0000256" key="6">
    <source>
        <dbReference type="ARBA" id="ARBA00022989"/>
    </source>
</evidence>
<gene>
    <name evidence="10" type="ORF">AW736_16840</name>
</gene>
<name>A0A178IHC2_9BACT</name>
<feature type="transmembrane region" description="Helical" evidence="8">
    <location>
        <begin position="160"/>
        <end position="184"/>
    </location>
</feature>
<dbReference type="OrthoDB" id="9761224at2"/>
<feature type="transmembrane region" description="Helical" evidence="8">
    <location>
        <begin position="503"/>
        <end position="521"/>
    </location>
</feature>
<evidence type="ECO:0000256" key="7">
    <source>
        <dbReference type="ARBA" id="ARBA00023136"/>
    </source>
</evidence>
<keyword evidence="4" id="KW-1003">Cell membrane</keyword>
<feature type="transmembrane region" description="Helical" evidence="8">
    <location>
        <begin position="116"/>
        <end position="139"/>
    </location>
</feature>
<evidence type="ECO:0000313" key="10">
    <source>
        <dbReference type="EMBL" id="OAM88577.1"/>
    </source>
</evidence>
<feature type="transmembrane region" description="Helical" evidence="8">
    <location>
        <begin position="253"/>
        <end position="273"/>
    </location>
</feature>
<evidence type="ECO:0000256" key="5">
    <source>
        <dbReference type="ARBA" id="ARBA00022692"/>
    </source>
</evidence>
<feature type="transmembrane region" description="Helical" evidence="8">
    <location>
        <begin position="30"/>
        <end position="48"/>
    </location>
</feature>
<feature type="transmembrane region" description="Helical" evidence="8">
    <location>
        <begin position="85"/>
        <end position="110"/>
    </location>
</feature>
<dbReference type="PANTHER" id="PTHR30252:SF3">
    <property type="entry name" value="PYRUVATE_PROTON SYMPORTER BTST"/>
    <property type="match status" value="1"/>
</dbReference>
<accession>A0A178IHC2</accession>
<feature type="transmembrane region" description="Helical" evidence="8">
    <location>
        <begin position="533"/>
        <end position="558"/>
    </location>
</feature>
<dbReference type="Proteomes" id="UP000078486">
    <property type="component" value="Unassembled WGS sequence"/>
</dbReference>
<feature type="transmembrane region" description="Helical" evidence="8">
    <location>
        <begin position="362"/>
        <end position="384"/>
    </location>
</feature>
<feature type="transmembrane region" description="Helical" evidence="8">
    <location>
        <begin position="565"/>
        <end position="585"/>
    </location>
</feature>
<evidence type="ECO:0000256" key="3">
    <source>
        <dbReference type="ARBA" id="ARBA00022448"/>
    </source>
</evidence>
<comment type="caution">
    <text evidence="10">The sequence shown here is derived from an EMBL/GenBank/DDBJ whole genome shotgun (WGS) entry which is preliminary data.</text>
</comment>
<evidence type="ECO:0000256" key="1">
    <source>
        <dbReference type="ARBA" id="ARBA00004651"/>
    </source>
</evidence>
<dbReference type="AlphaFoldDB" id="A0A178IHC2"/>